<keyword evidence="3" id="KW-1185">Reference proteome</keyword>
<sequence>MKARAQFSDLTDELLLKIGSNLPHQDLRMLALASRRFRGPAQEALYNDISVINTWEKFIRFTRTLLQCRNFLPKVRSLEIGQNTGWDEAFKKQRSASHDREAIVSRILDSVKADTLRPDDWQDLEKWDINTTMTVLIHLATNLTRLDVQERALSCFSLHDAGLSTLLSAPVFASLKHLSLSPYAELHWNWCMLPSLQTLKLGNIFLRPSISTDALSSKVRELTLNCNGSVLLPRPDDDDDTLLTMFLRKFDRLTKFRLQLPGYAQYGYLRRTGEYFNEFAASTAYPDSEALWDQASFCNLYKMMASLSPTLEHLQLWVPNERGIDQGRIYSEVPYPAPSPGLRQFACLKSVLLPQWALKYSEAIVDEARSWGSSYIQYRTEKLPASPPRITTKLPASLQVLDMYHVNDEIIPLLQELADSRHTYFVNLKEVWLREYDDDYSWHTRIPWAALEAADITLWFRRSVMSLGGTMGEPSLEELDELERIELEVIWPGRPDNIPSFT</sequence>
<dbReference type="AlphaFoldDB" id="A0A7C8I1B2"/>
<dbReference type="PROSITE" id="PS50181">
    <property type="entry name" value="FBOX"/>
    <property type="match status" value="1"/>
</dbReference>
<evidence type="ECO:0000259" key="1">
    <source>
        <dbReference type="PROSITE" id="PS50181"/>
    </source>
</evidence>
<gene>
    <name evidence="2" type="ORF">BDV95DRAFT_610143</name>
</gene>
<dbReference type="CDD" id="cd09917">
    <property type="entry name" value="F-box_SF"/>
    <property type="match status" value="1"/>
</dbReference>
<dbReference type="EMBL" id="JAADJZ010000020">
    <property type="protein sequence ID" value="KAF2868174.1"/>
    <property type="molecule type" value="Genomic_DNA"/>
</dbReference>
<organism evidence="2 3">
    <name type="scientific">Massariosphaeria phaeospora</name>
    <dbReference type="NCBI Taxonomy" id="100035"/>
    <lineage>
        <taxon>Eukaryota</taxon>
        <taxon>Fungi</taxon>
        <taxon>Dikarya</taxon>
        <taxon>Ascomycota</taxon>
        <taxon>Pezizomycotina</taxon>
        <taxon>Dothideomycetes</taxon>
        <taxon>Pleosporomycetidae</taxon>
        <taxon>Pleosporales</taxon>
        <taxon>Pleosporales incertae sedis</taxon>
        <taxon>Massariosphaeria</taxon>
    </lineage>
</organism>
<reference evidence="2 3" key="1">
    <citation type="submission" date="2020-01" db="EMBL/GenBank/DDBJ databases">
        <authorList>
            <consortium name="DOE Joint Genome Institute"/>
            <person name="Haridas S."/>
            <person name="Albert R."/>
            <person name="Binder M."/>
            <person name="Bloem J."/>
            <person name="Labutti K."/>
            <person name="Salamov A."/>
            <person name="Andreopoulos B."/>
            <person name="Baker S.E."/>
            <person name="Barry K."/>
            <person name="Bills G."/>
            <person name="Bluhm B.H."/>
            <person name="Cannon C."/>
            <person name="Castanera R."/>
            <person name="Culley D.E."/>
            <person name="Daum C."/>
            <person name="Ezra D."/>
            <person name="Gonzalez J.B."/>
            <person name="Henrissat B."/>
            <person name="Kuo A."/>
            <person name="Liang C."/>
            <person name="Lipzen A."/>
            <person name="Lutzoni F."/>
            <person name="Magnuson J."/>
            <person name="Mondo S."/>
            <person name="Nolan M."/>
            <person name="Ohm R."/>
            <person name="Pangilinan J."/>
            <person name="Park H.-J.H."/>
            <person name="Ramirez L."/>
            <person name="Alfaro M."/>
            <person name="Sun H."/>
            <person name="Tritt A."/>
            <person name="Yoshinaga Y."/>
            <person name="Zwiers L.-H.L."/>
            <person name="Turgeon B.G."/>
            <person name="Goodwin S.B."/>
            <person name="Spatafora J.W."/>
            <person name="Crous P.W."/>
            <person name="Grigoriev I.V."/>
        </authorList>
    </citation>
    <scope>NUCLEOTIDE SEQUENCE [LARGE SCALE GENOMIC DNA]</scope>
    <source>
        <strain evidence="2 3">CBS 611.86</strain>
    </source>
</reference>
<accession>A0A7C8I1B2</accession>
<name>A0A7C8I1B2_9PLEO</name>
<comment type="caution">
    <text evidence="2">The sequence shown here is derived from an EMBL/GenBank/DDBJ whole genome shotgun (WGS) entry which is preliminary data.</text>
</comment>
<evidence type="ECO:0000313" key="2">
    <source>
        <dbReference type="EMBL" id="KAF2868174.1"/>
    </source>
</evidence>
<protein>
    <recommendedName>
        <fullName evidence="1">F-box domain-containing protein</fullName>
    </recommendedName>
</protein>
<dbReference type="Proteomes" id="UP000481861">
    <property type="component" value="Unassembled WGS sequence"/>
</dbReference>
<dbReference type="SUPFAM" id="SSF52047">
    <property type="entry name" value="RNI-like"/>
    <property type="match status" value="1"/>
</dbReference>
<evidence type="ECO:0000313" key="3">
    <source>
        <dbReference type="Proteomes" id="UP000481861"/>
    </source>
</evidence>
<proteinExistence type="predicted"/>
<dbReference type="InterPro" id="IPR001810">
    <property type="entry name" value="F-box_dom"/>
</dbReference>
<feature type="domain" description="F-box" evidence="1">
    <location>
        <begin position="4"/>
        <end position="58"/>
    </location>
</feature>